<dbReference type="RefSeq" id="WP_238714777.1">
    <property type="nucleotide sequence ID" value="NZ_JAEPBH010000043.1"/>
</dbReference>
<proteinExistence type="predicted"/>
<evidence type="ECO:0000313" key="2">
    <source>
        <dbReference type="Proteomes" id="UP000659047"/>
    </source>
</evidence>
<gene>
    <name evidence="1" type="ORF">JJB97_14705</name>
</gene>
<dbReference type="AlphaFoldDB" id="A0A8K0V692"/>
<reference evidence="1" key="1">
    <citation type="submission" date="2021-01" db="EMBL/GenBank/DDBJ databases">
        <title>Intestinitalea alba gen. nov., sp. nov., a novel genus of the family Enterobacteriaceae, isolated from the gut of the plastic-eating mealworm Tenebrio molitor L.</title>
        <authorList>
            <person name="Yang Y."/>
        </authorList>
    </citation>
    <scope>NUCLEOTIDE SEQUENCE</scope>
    <source>
        <strain evidence="1">BIT-L3</strain>
    </source>
</reference>
<accession>A0A8K0V692</accession>
<organism evidence="1 2">
    <name type="scientific">Tenebrionibacter intestinalis</name>
    <dbReference type="NCBI Taxonomy" id="2799638"/>
    <lineage>
        <taxon>Bacteria</taxon>
        <taxon>Pseudomonadati</taxon>
        <taxon>Pseudomonadota</taxon>
        <taxon>Gammaproteobacteria</taxon>
        <taxon>Enterobacterales</taxon>
        <taxon>Enterobacteriaceae</taxon>
        <taxon>Tenebrionibacter/Tenebrionicola group</taxon>
        <taxon>Tenebrionibacter</taxon>
    </lineage>
</organism>
<comment type="caution">
    <text evidence="1">The sequence shown here is derived from an EMBL/GenBank/DDBJ whole genome shotgun (WGS) entry which is preliminary data.</text>
</comment>
<keyword evidence="2" id="KW-1185">Reference proteome</keyword>
<sequence>MGFYLITDDSYFSMGLSELYREQGKTITNIVPCVDAVRVISDSMGPNDVVFLAVDNNAKAVPIILELRSCRARVVQVFEHVNKKLRHFGVGYLVKGSEPPDFLHWERRGKPRRIFIPARSVHFLCGMLDGTEIADLASEHHVQPRAVYGNIHYVMRKFGLKPGGAWSLLLLYRLVLLSETGTLLTDYRLRAA</sequence>
<evidence type="ECO:0000313" key="1">
    <source>
        <dbReference type="EMBL" id="MBK4716556.1"/>
    </source>
</evidence>
<dbReference type="EMBL" id="JAEPBH010000043">
    <property type="protein sequence ID" value="MBK4716556.1"/>
    <property type="molecule type" value="Genomic_DNA"/>
</dbReference>
<protein>
    <submittedName>
        <fullName evidence="1">Uncharacterized protein</fullName>
    </submittedName>
</protein>
<dbReference type="Proteomes" id="UP000659047">
    <property type="component" value="Unassembled WGS sequence"/>
</dbReference>
<name>A0A8K0V692_9ENTR</name>